<dbReference type="InterPro" id="IPR041091">
    <property type="entry name" value="RPGRIP1_C"/>
</dbReference>
<dbReference type="Proteomes" id="UP001431783">
    <property type="component" value="Unassembled WGS sequence"/>
</dbReference>
<protein>
    <recommendedName>
        <fullName evidence="1">RPGRIP1 C-terminal domain-containing protein</fullName>
    </recommendedName>
</protein>
<evidence type="ECO:0000313" key="3">
    <source>
        <dbReference type="Proteomes" id="UP001431783"/>
    </source>
</evidence>
<keyword evidence="3" id="KW-1185">Reference proteome</keyword>
<comment type="caution">
    <text evidence="2">The sequence shown here is derived from an EMBL/GenBank/DDBJ whole genome shotgun (WGS) entry which is preliminary data.</text>
</comment>
<dbReference type="InterPro" id="IPR035892">
    <property type="entry name" value="C2_domain_sf"/>
</dbReference>
<name>A0AAW1VBN1_9CUCU</name>
<dbReference type="PANTHER" id="PTHR14240:SF5">
    <property type="entry name" value="RPGRIP1 C-TERMINAL DOMAIN-CONTAINING PROTEIN"/>
    <property type="match status" value="1"/>
</dbReference>
<proteinExistence type="predicted"/>
<evidence type="ECO:0000313" key="2">
    <source>
        <dbReference type="EMBL" id="KAK9892789.1"/>
    </source>
</evidence>
<feature type="domain" description="RPGRIP1 C-terminal" evidence="1">
    <location>
        <begin position="357"/>
        <end position="513"/>
    </location>
</feature>
<dbReference type="PANTHER" id="PTHR14240">
    <property type="entry name" value="RETINITIS PIGMENTOSA GTPASE REGULATOR-INTERACTING PROTEIN"/>
    <property type="match status" value="1"/>
</dbReference>
<dbReference type="AlphaFoldDB" id="A0AAW1VBN1"/>
<dbReference type="Gene3D" id="2.60.40.150">
    <property type="entry name" value="C2 domain"/>
    <property type="match status" value="2"/>
</dbReference>
<accession>A0AAW1VBN1</accession>
<dbReference type="EMBL" id="JARQZJ010000138">
    <property type="protein sequence ID" value="KAK9892789.1"/>
    <property type="molecule type" value="Genomic_DNA"/>
</dbReference>
<sequence>MAEIQSMKHYNAIPILKVCPGKLTKVLRQEEVTNLEEKNFIRKSLLTPVAIDHQSMLQPEVKNKVHFEMRIERLGLTRIGCELLEVNMDNLHLSWQLMEFPESIITSSNYKNDIIEFEISVLYKIEDYESFVKFIETYNVQFNLFVVKEENYIKIGSGQAYLSKVLDTPKTKIAEQVQIFYTSGYREEPILIGILKIWYLIDFGRKIVCNLNMLVDRTSRAELVSLYTTPKSTQSTEYTRSSIESKDSQDSPSSELSQFYDVDVTDSEVKVFQEALFLVLNRNKALKTTQSEISRELKDRAEWLNEEAIWRRTLQEYAILCGKNPFDVQWRQWRNEDTSQVLLRSFPIQPRHYEPSLEITICHVLFFPQSKPYENNNISRIYVEYAFLKMDGPEMEAEESLPLPPPNIESTFNFKKAFQIDSKRNQENCHILSHMIKDRIPLKISVVGEPRPKPQELIQTCTEIGYSEVDFFEVIQLETNREILEYSIFDSHKRNPIGRMTIEFGGILALRKMALLALAPEEYNLIV</sequence>
<evidence type="ECO:0000259" key="1">
    <source>
        <dbReference type="Pfam" id="PF18111"/>
    </source>
</evidence>
<reference evidence="2 3" key="1">
    <citation type="submission" date="2023-03" db="EMBL/GenBank/DDBJ databases">
        <title>Genome insight into feeding habits of ladybird beetles.</title>
        <authorList>
            <person name="Li H.-S."/>
            <person name="Huang Y.-H."/>
            <person name="Pang H."/>
        </authorList>
    </citation>
    <scope>NUCLEOTIDE SEQUENCE [LARGE SCALE GENOMIC DNA]</scope>
    <source>
        <strain evidence="2">SYSU_2023b</strain>
        <tissue evidence="2">Whole body</tissue>
    </source>
</reference>
<organism evidence="2 3">
    <name type="scientific">Henosepilachna vigintioctopunctata</name>
    <dbReference type="NCBI Taxonomy" id="420089"/>
    <lineage>
        <taxon>Eukaryota</taxon>
        <taxon>Metazoa</taxon>
        <taxon>Ecdysozoa</taxon>
        <taxon>Arthropoda</taxon>
        <taxon>Hexapoda</taxon>
        <taxon>Insecta</taxon>
        <taxon>Pterygota</taxon>
        <taxon>Neoptera</taxon>
        <taxon>Endopterygota</taxon>
        <taxon>Coleoptera</taxon>
        <taxon>Polyphaga</taxon>
        <taxon>Cucujiformia</taxon>
        <taxon>Coccinelloidea</taxon>
        <taxon>Coccinellidae</taxon>
        <taxon>Epilachninae</taxon>
        <taxon>Epilachnini</taxon>
        <taxon>Henosepilachna</taxon>
    </lineage>
</organism>
<dbReference type="Pfam" id="PF18111">
    <property type="entry name" value="RPGR1_C"/>
    <property type="match status" value="1"/>
</dbReference>
<gene>
    <name evidence="2" type="ORF">WA026_021980</name>
</gene>
<dbReference type="InterPro" id="IPR031139">
    <property type="entry name" value="RPGRIP1_fam"/>
</dbReference>